<evidence type="ECO:0000256" key="2">
    <source>
        <dbReference type="SAM" id="SignalP"/>
    </source>
</evidence>
<dbReference type="OrthoDB" id="26872at2"/>
<feature type="compositionally biased region" description="Low complexity" evidence="1">
    <location>
        <begin position="50"/>
        <end position="60"/>
    </location>
</feature>
<evidence type="ECO:0000256" key="1">
    <source>
        <dbReference type="SAM" id="MobiDB-lite"/>
    </source>
</evidence>
<dbReference type="InterPro" id="IPR012347">
    <property type="entry name" value="Ferritin-like"/>
</dbReference>
<reference evidence="4 5" key="1">
    <citation type="submission" date="2018-08" db="EMBL/GenBank/DDBJ databases">
        <title>Streptomyces NEAU-D10 sp. nov., a novel Actinomycete isolated from soil.</title>
        <authorList>
            <person name="Jin L."/>
        </authorList>
    </citation>
    <scope>NUCLEOTIDE SEQUENCE [LARGE SCALE GENOMIC DNA]</scope>
    <source>
        <strain evidence="4 5">NEAU-D10</strain>
    </source>
</reference>
<dbReference type="Proteomes" id="UP000262477">
    <property type="component" value="Unassembled WGS sequence"/>
</dbReference>
<accession>A0A371QB13</accession>
<dbReference type="AlphaFoldDB" id="A0A371QB13"/>
<dbReference type="Pfam" id="PF03713">
    <property type="entry name" value="DUF305"/>
    <property type="match status" value="1"/>
</dbReference>
<evidence type="ECO:0000259" key="3">
    <source>
        <dbReference type="Pfam" id="PF03713"/>
    </source>
</evidence>
<organism evidence="4 5">
    <name type="scientific">Streptomyces inhibens</name>
    <dbReference type="NCBI Taxonomy" id="2293571"/>
    <lineage>
        <taxon>Bacteria</taxon>
        <taxon>Bacillati</taxon>
        <taxon>Actinomycetota</taxon>
        <taxon>Actinomycetes</taxon>
        <taxon>Kitasatosporales</taxon>
        <taxon>Streptomycetaceae</taxon>
        <taxon>Streptomyces</taxon>
    </lineage>
</organism>
<feature type="signal peptide" evidence="2">
    <location>
        <begin position="1"/>
        <end position="30"/>
    </location>
</feature>
<dbReference type="PROSITE" id="PS51257">
    <property type="entry name" value="PROKAR_LIPOPROTEIN"/>
    <property type="match status" value="1"/>
</dbReference>
<evidence type="ECO:0000313" key="5">
    <source>
        <dbReference type="Proteomes" id="UP000262477"/>
    </source>
</evidence>
<sequence length="224" mass="23689">MTTIKHAVRRTPARRIALVGAVAAAGLVLAACSNSDDNTSGMDHGSKPSATATQGAGANPAPGAFGDADVLFAQMMIPHHEQAVAMAELADGRAGDAEIKALAGDIEKAQGPEIREMKSWLKAWGKPVSGGSMPGMHHGSHSMDSSGMSGMMSDKDMKELKAVKGKDFDRKFAQMMIAHHNGAIDMARNEQKNGKNATAKKLAEDVVKNQSTEVKKMNKILDRI</sequence>
<feature type="region of interest" description="Disordered" evidence="1">
    <location>
        <begin position="36"/>
        <end position="60"/>
    </location>
</feature>
<protein>
    <submittedName>
        <fullName evidence="4">DUF305 domain-containing protein</fullName>
    </submittedName>
</protein>
<gene>
    <name evidence="4" type="ORF">DY245_02085</name>
</gene>
<name>A0A371QB13_STRIH</name>
<dbReference type="Gene3D" id="1.20.1260.10">
    <property type="match status" value="1"/>
</dbReference>
<dbReference type="RefSeq" id="WP_128502823.1">
    <property type="nucleotide sequence ID" value="NZ_QUAC01000014.1"/>
</dbReference>
<keyword evidence="5" id="KW-1185">Reference proteome</keyword>
<dbReference type="PANTHER" id="PTHR36933:SF1">
    <property type="entry name" value="SLL0788 PROTEIN"/>
    <property type="match status" value="1"/>
</dbReference>
<evidence type="ECO:0000313" key="4">
    <source>
        <dbReference type="EMBL" id="REK91857.1"/>
    </source>
</evidence>
<feature type="domain" description="DUF305" evidence="3">
    <location>
        <begin position="69"/>
        <end position="221"/>
    </location>
</feature>
<comment type="caution">
    <text evidence="4">The sequence shown here is derived from an EMBL/GenBank/DDBJ whole genome shotgun (WGS) entry which is preliminary data.</text>
</comment>
<proteinExistence type="predicted"/>
<feature type="chain" id="PRO_5039451095" evidence="2">
    <location>
        <begin position="31"/>
        <end position="224"/>
    </location>
</feature>
<keyword evidence="2" id="KW-0732">Signal</keyword>
<dbReference type="PANTHER" id="PTHR36933">
    <property type="entry name" value="SLL0788 PROTEIN"/>
    <property type="match status" value="1"/>
</dbReference>
<dbReference type="InterPro" id="IPR005183">
    <property type="entry name" value="DUF305_CopM-like"/>
</dbReference>
<dbReference type="EMBL" id="QUAC01000014">
    <property type="protein sequence ID" value="REK91857.1"/>
    <property type="molecule type" value="Genomic_DNA"/>
</dbReference>